<feature type="domain" description="Amidohydrolase 3" evidence="1">
    <location>
        <begin position="38"/>
        <end position="463"/>
    </location>
</feature>
<name>A0ABV6M6Z4_9ACTN</name>
<dbReference type="EMBL" id="JBHLUH010000047">
    <property type="protein sequence ID" value="MFC0530470.1"/>
    <property type="molecule type" value="Genomic_DNA"/>
</dbReference>
<gene>
    <name evidence="2" type="ORF">ACFFIA_22680</name>
</gene>
<reference evidence="2 3" key="1">
    <citation type="submission" date="2024-09" db="EMBL/GenBank/DDBJ databases">
        <authorList>
            <person name="Sun Q."/>
            <person name="Mori K."/>
        </authorList>
    </citation>
    <scope>NUCLEOTIDE SEQUENCE [LARGE SCALE GENOMIC DNA]</scope>
    <source>
        <strain evidence="2 3">TBRC 3947</strain>
    </source>
</reference>
<dbReference type="Proteomes" id="UP001589867">
    <property type="component" value="Unassembled WGS sequence"/>
</dbReference>
<dbReference type="PANTHER" id="PTHR22642:SF2">
    <property type="entry name" value="PROTEIN LONG AFTER FAR-RED 3"/>
    <property type="match status" value="1"/>
</dbReference>
<evidence type="ECO:0000259" key="1">
    <source>
        <dbReference type="Pfam" id="PF07969"/>
    </source>
</evidence>
<dbReference type="SUPFAM" id="SSF51556">
    <property type="entry name" value="Metallo-dependent hydrolases"/>
    <property type="match status" value="1"/>
</dbReference>
<dbReference type="InterPro" id="IPR011059">
    <property type="entry name" value="Metal-dep_hydrolase_composite"/>
</dbReference>
<dbReference type="RefSeq" id="WP_377253629.1">
    <property type="nucleotide sequence ID" value="NZ_JBHLUH010000047.1"/>
</dbReference>
<dbReference type="Gene3D" id="3.10.310.70">
    <property type="match status" value="1"/>
</dbReference>
<protein>
    <submittedName>
        <fullName evidence="2">Amidohydrolase family protein</fullName>
    </submittedName>
</protein>
<accession>A0ABV6M6Z4</accession>
<keyword evidence="3" id="KW-1185">Reference proteome</keyword>
<organism evidence="2 3">
    <name type="scientific">Phytohabitans kaempferiae</name>
    <dbReference type="NCBI Taxonomy" id="1620943"/>
    <lineage>
        <taxon>Bacteria</taxon>
        <taxon>Bacillati</taxon>
        <taxon>Actinomycetota</taxon>
        <taxon>Actinomycetes</taxon>
        <taxon>Micromonosporales</taxon>
        <taxon>Micromonosporaceae</taxon>
    </lineage>
</organism>
<sequence length="465" mass="48972">MSLFLRDVEVDGRPAAVRVAAGVVAAVGRNLKPGSGDEVVDGRGGALVPGLHDHHLHLLATAAAASSVECGPPSVADAEGLRRALARMSATLPEGAWLRGVGYHEQVAGDLDRRGLDALLPDRPLRIQHRGGALWMLNSAALALVSPALDDSADVERDESGTPTGRLWRYDTRLRAAILSAPPDLAAVGARLVSYGITGVTDATPDLDQRSVDLLTGAVLDGSLPVRLQLLGWSDPAGLPRTVRIGPRKLLLRDHDLPRLDELADAVTAAHRQGIPVAVHCVSRESLLLTLTALEQAGPAPGDRIEHAAVVPHEVRSWIARLRVRVVTQPGFVRDRGDDYLTDVAGDDLPYLYPYATLLGAGVPVAPSSDAPYGEIDPWAAMATAGDRLTRRGTGLGLDERVPAETALAGYLSPLDTPGGRPRTVRPGALADLCLLSEALPRALAEPHAGLVRMTITGGVVRYGS</sequence>
<evidence type="ECO:0000313" key="3">
    <source>
        <dbReference type="Proteomes" id="UP001589867"/>
    </source>
</evidence>
<dbReference type="Gene3D" id="2.30.40.10">
    <property type="entry name" value="Urease, subunit C, domain 1"/>
    <property type="match status" value="1"/>
</dbReference>
<dbReference type="SUPFAM" id="SSF51338">
    <property type="entry name" value="Composite domain of metallo-dependent hydrolases"/>
    <property type="match status" value="1"/>
</dbReference>
<proteinExistence type="predicted"/>
<dbReference type="Pfam" id="PF07969">
    <property type="entry name" value="Amidohydro_3"/>
    <property type="match status" value="1"/>
</dbReference>
<evidence type="ECO:0000313" key="2">
    <source>
        <dbReference type="EMBL" id="MFC0530470.1"/>
    </source>
</evidence>
<dbReference type="InterPro" id="IPR032466">
    <property type="entry name" value="Metal_Hydrolase"/>
</dbReference>
<comment type="caution">
    <text evidence="2">The sequence shown here is derived from an EMBL/GenBank/DDBJ whole genome shotgun (WGS) entry which is preliminary data.</text>
</comment>
<dbReference type="PANTHER" id="PTHR22642">
    <property type="entry name" value="IMIDAZOLONEPROPIONASE"/>
    <property type="match status" value="1"/>
</dbReference>
<dbReference type="InterPro" id="IPR013108">
    <property type="entry name" value="Amidohydro_3"/>
</dbReference>
<dbReference type="Gene3D" id="3.20.20.140">
    <property type="entry name" value="Metal-dependent hydrolases"/>
    <property type="match status" value="2"/>
</dbReference>